<dbReference type="GO" id="GO:0000166">
    <property type="term" value="F:nucleotide binding"/>
    <property type="evidence" value="ECO:0007669"/>
    <property type="project" value="UniProtKB-KW"/>
</dbReference>
<comment type="cofactor">
    <cofactor evidence="1">
        <name>K(+)</name>
        <dbReference type="ChEBI" id="CHEBI:29103"/>
    </cofactor>
    <text evidence="1">Binds 1 potassium ion per subunit.</text>
</comment>
<comment type="similarity">
    <text evidence="1">Belongs to the NnrE/AIBP family.</text>
</comment>
<sequence length="223" mass="23708">MSFMDPLTRQKARDIDRRATDELGIPSILLMENAGRGVVDVLLSREATPHTAFILCGKGNNGGDGFVIARHLAIRGVTAKVALLAPPSELSGDALTNHRILEHSKIPVVNLSQAEDLNHALDKEAASSDWLVDALLGTGAEGEPREPYRTTIEWINRQDAKRLAVDVPSGLDCDSGQPASSTVRADLTCTFVAPKIGFGNPAAAEYLGELHVVDIGIPPNSSG</sequence>
<protein>
    <recommendedName>
        <fullName evidence="1">NAD(P)H-hydrate epimerase</fullName>
        <ecNumber evidence="1">5.1.99.6</ecNumber>
    </recommendedName>
    <alternativeName>
        <fullName evidence="1">NAD(P)HX epimerase</fullName>
    </alternativeName>
</protein>
<dbReference type="InterPro" id="IPR004443">
    <property type="entry name" value="YjeF_N_dom"/>
</dbReference>
<feature type="binding site" evidence="1">
    <location>
        <begin position="60"/>
        <end position="64"/>
    </location>
    <ligand>
        <name>(6S)-NADPHX</name>
        <dbReference type="ChEBI" id="CHEBI:64076"/>
    </ligand>
</feature>
<accession>A0A5C6CP62</accession>
<feature type="binding site" evidence="1">
    <location>
        <position position="133"/>
    </location>
    <ligand>
        <name>K(+)</name>
        <dbReference type="ChEBI" id="CHEBI:29103"/>
    </ligand>
</feature>
<dbReference type="GO" id="GO:0031087">
    <property type="term" value="P:deadenylation-independent decapping of nuclear-transcribed mRNA"/>
    <property type="evidence" value="ECO:0007669"/>
    <property type="project" value="TreeGrafter"/>
</dbReference>
<evidence type="ECO:0000256" key="1">
    <source>
        <dbReference type="HAMAP-Rule" id="MF_01966"/>
    </source>
</evidence>
<gene>
    <name evidence="3" type="primary">nnr_2</name>
    <name evidence="1" type="synonym">nnrE</name>
    <name evidence="3" type="ORF">Pla144_34130</name>
</gene>
<evidence type="ECO:0000313" key="3">
    <source>
        <dbReference type="EMBL" id="TWU24529.1"/>
    </source>
</evidence>
<dbReference type="NCBIfam" id="TIGR00197">
    <property type="entry name" value="yjeF_nterm"/>
    <property type="match status" value="1"/>
</dbReference>
<dbReference type="GO" id="GO:0033962">
    <property type="term" value="P:P-body assembly"/>
    <property type="evidence" value="ECO:0007669"/>
    <property type="project" value="TreeGrafter"/>
</dbReference>
<reference evidence="3 4" key="1">
    <citation type="submission" date="2019-02" db="EMBL/GenBank/DDBJ databases">
        <title>Deep-cultivation of Planctomycetes and their phenomic and genomic characterization uncovers novel biology.</title>
        <authorList>
            <person name="Wiegand S."/>
            <person name="Jogler M."/>
            <person name="Boedeker C."/>
            <person name="Pinto D."/>
            <person name="Vollmers J."/>
            <person name="Rivas-Marin E."/>
            <person name="Kohn T."/>
            <person name="Peeters S.H."/>
            <person name="Heuer A."/>
            <person name="Rast P."/>
            <person name="Oberbeckmann S."/>
            <person name="Bunk B."/>
            <person name="Jeske O."/>
            <person name="Meyerdierks A."/>
            <person name="Storesund J.E."/>
            <person name="Kallscheuer N."/>
            <person name="Luecker S."/>
            <person name="Lage O.M."/>
            <person name="Pohl T."/>
            <person name="Merkel B.J."/>
            <person name="Hornburger P."/>
            <person name="Mueller R.-W."/>
            <person name="Bruemmer F."/>
            <person name="Labrenz M."/>
            <person name="Spormann A.M."/>
            <person name="Op Den Camp H."/>
            <person name="Overmann J."/>
            <person name="Amann R."/>
            <person name="Jetten M.S.M."/>
            <person name="Mascher T."/>
            <person name="Medema M.H."/>
            <person name="Devos D.P."/>
            <person name="Kaster A.-K."/>
            <person name="Ovreas L."/>
            <person name="Rohde M."/>
            <person name="Galperin M.Y."/>
            <person name="Jogler C."/>
        </authorList>
    </citation>
    <scope>NUCLEOTIDE SEQUENCE [LARGE SCALE GENOMIC DNA]</scope>
    <source>
        <strain evidence="3 4">Pla144</strain>
    </source>
</reference>
<comment type="catalytic activity">
    <reaction evidence="1">
        <text>(6R)-NADPHX = (6S)-NADPHX</text>
        <dbReference type="Rhea" id="RHEA:32227"/>
        <dbReference type="ChEBI" id="CHEBI:64076"/>
        <dbReference type="ChEBI" id="CHEBI:64077"/>
        <dbReference type="EC" id="5.1.99.6"/>
    </reaction>
</comment>
<evidence type="ECO:0000259" key="2">
    <source>
        <dbReference type="PROSITE" id="PS51385"/>
    </source>
</evidence>
<keyword evidence="1" id="KW-0479">Metal-binding</keyword>
<feature type="domain" description="YjeF N-terminal" evidence="2">
    <location>
        <begin position="12"/>
        <end position="223"/>
    </location>
</feature>
<keyword evidence="1" id="KW-0547">Nucleotide-binding</keyword>
<keyword evidence="1" id="KW-0520">NAD</keyword>
<dbReference type="GO" id="GO:0000932">
    <property type="term" value="C:P-body"/>
    <property type="evidence" value="ECO:0007669"/>
    <property type="project" value="TreeGrafter"/>
</dbReference>
<dbReference type="Gene3D" id="3.40.50.10260">
    <property type="entry name" value="YjeF N-terminal domain"/>
    <property type="match status" value="1"/>
</dbReference>
<dbReference type="AlphaFoldDB" id="A0A5C6CP62"/>
<comment type="catalytic activity">
    <reaction evidence="1">
        <text>(6R)-NADHX = (6S)-NADHX</text>
        <dbReference type="Rhea" id="RHEA:32215"/>
        <dbReference type="ChEBI" id="CHEBI:64074"/>
        <dbReference type="ChEBI" id="CHEBI:64075"/>
        <dbReference type="EC" id="5.1.99.6"/>
    </reaction>
</comment>
<dbReference type="Pfam" id="PF03853">
    <property type="entry name" value="YjeF_N"/>
    <property type="match status" value="1"/>
</dbReference>
<dbReference type="EMBL" id="SJPS01000005">
    <property type="protein sequence ID" value="TWU24529.1"/>
    <property type="molecule type" value="Genomic_DNA"/>
</dbReference>
<keyword evidence="1" id="KW-0413">Isomerase</keyword>
<keyword evidence="4" id="KW-1185">Reference proteome</keyword>
<evidence type="ECO:0000313" key="4">
    <source>
        <dbReference type="Proteomes" id="UP000318437"/>
    </source>
</evidence>
<dbReference type="GO" id="GO:0052856">
    <property type="term" value="F:NAD(P)HX epimerase activity"/>
    <property type="evidence" value="ECO:0007669"/>
    <property type="project" value="UniProtKB-UniRule"/>
</dbReference>
<feature type="binding site" evidence="1">
    <location>
        <position position="61"/>
    </location>
    <ligand>
        <name>K(+)</name>
        <dbReference type="ChEBI" id="CHEBI:29103"/>
    </ligand>
</feature>
<dbReference type="PROSITE" id="PS51385">
    <property type="entry name" value="YJEF_N"/>
    <property type="match status" value="1"/>
</dbReference>
<organism evidence="3 4">
    <name type="scientific">Bythopirellula polymerisocia</name>
    <dbReference type="NCBI Taxonomy" id="2528003"/>
    <lineage>
        <taxon>Bacteria</taxon>
        <taxon>Pseudomonadati</taxon>
        <taxon>Planctomycetota</taxon>
        <taxon>Planctomycetia</taxon>
        <taxon>Pirellulales</taxon>
        <taxon>Lacipirellulaceae</taxon>
        <taxon>Bythopirellula</taxon>
    </lineage>
</organism>
<feature type="binding site" evidence="1">
    <location>
        <position position="148"/>
    </location>
    <ligand>
        <name>(6S)-NADPHX</name>
        <dbReference type="ChEBI" id="CHEBI:64076"/>
    </ligand>
</feature>
<dbReference type="PANTHER" id="PTHR13612:SF0">
    <property type="entry name" value="ENHANCER OF MRNA-DECAPPING PROTEIN 3"/>
    <property type="match status" value="1"/>
</dbReference>
<dbReference type="PANTHER" id="PTHR13612">
    <property type="entry name" value="ENHANCER OF MRNA-DECAPPING PROTEIN 3"/>
    <property type="match status" value="1"/>
</dbReference>
<comment type="caution">
    <text evidence="3">The sequence shown here is derived from an EMBL/GenBank/DDBJ whole genome shotgun (WGS) entry which is preliminary data.</text>
</comment>
<dbReference type="GO" id="GO:0003729">
    <property type="term" value="F:mRNA binding"/>
    <property type="evidence" value="ECO:0007669"/>
    <property type="project" value="TreeGrafter"/>
</dbReference>
<dbReference type="OrthoDB" id="9806925at2"/>
<feature type="binding site" evidence="1">
    <location>
        <position position="169"/>
    </location>
    <ligand>
        <name>K(+)</name>
        <dbReference type="ChEBI" id="CHEBI:29103"/>
    </ligand>
</feature>
<dbReference type="InterPro" id="IPR036652">
    <property type="entry name" value="YjeF_N_dom_sf"/>
</dbReference>
<feature type="binding site" evidence="1">
    <location>
        <position position="166"/>
    </location>
    <ligand>
        <name>(6S)-NADPHX</name>
        <dbReference type="ChEBI" id="CHEBI:64076"/>
    </ligand>
</feature>
<keyword evidence="1" id="KW-0630">Potassium</keyword>
<dbReference type="EC" id="5.1.99.6" evidence="1"/>
<comment type="function">
    <text evidence="1">Catalyzes the epimerization of the S- and R-forms of NAD(P)HX, a damaged form of NAD(P)H that is a result of enzymatic or heat-dependent hydration. This is a prerequisite for the S-specific NAD(P)H-hydrate dehydratase to allow the repair of both epimers of NAD(P)HX.</text>
</comment>
<name>A0A5C6CP62_9BACT</name>
<keyword evidence="1" id="KW-0521">NADP</keyword>
<proteinExistence type="inferred from homology"/>
<dbReference type="GO" id="GO:0046872">
    <property type="term" value="F:metal ion binding"/>
    <property type="evidence" value="ECO:0007669"/>
    <property type="project" value="UniProtKB-KW"/>
</dbReference>
<feature type="binding site" evidence="1">
    <location>
        <begin position="137"/>
        <end position="143"/>
    </location>
    <ligand>
        <name>(6S)-NADPHX</name>
        <dbReference type="ChEBI" id="CHEBI:64076"/>
    </ligand>
</feature>
<dbReference type="SUPFAM" id="SSF64153">
    <property type="entry name" value="YjeF N-terminal domain-like"/>
    <property type="match status" value="1"/>
</dbReference>
<dbReference type="Proteomes" id="UP000318437">
    <property type="component" value="Unassembled WGS sequence"/>
</dbReference>
<dbReference type="RefSeq" id="WP_146451770.1">
    <property type="nucleotide sequence ID" value="NZ_SJPS01000005.1"/>
</dbReference>
<dbReference type="HAMAP" id="MF_01966">
    <property type="entry name" value="NADHX_epimerase"/>
    <property type="match status" value="1"/>
</dbReference>